<dbReference type="RefSeq" id="WP_106292859.1">
    <property type="nucleotide sequence ID" value="NZ_PVTH01000004.1"/>
</dbReference>
<evidence type="ECO:0000313" key="2">
    <source>
        <dbReference type="Proteomes" id="UP000238034"/>
    </source>
</evidence>
<gene>
    <name evidence="1" type="ORF">B0I27_104300</name>
</gene>
<accession>A0A2T0U5V2</accession>
<name>A0A2T0U5V2_9SPHI</name>
<dbReference type="OrthoDB" id="789967at2"/>
<keyword evidence="2" id="KW-1185">Reference proteome</keyword>
<dbReference type="AlphaFoldDB" id="A0A2T0U5V2"/>
<sequence length="323" mass="36986">MKYTAYFITLGCLVTQPILAQGINYKFRVRYADYTPYKSSGFIISGQRLSTDPQGVISFKCSEELSYVNIESSDLKQYEIMYPLEGKAILPKDPGTFIDIYIKKPAGDPVKQIRAEIASTQASMQNKIIKKLEDESRKGYDKIVELLNNKDIDESALAEGRMEFFPLISSALNNYVNESRNFNDAFLSLSGSLTNKGAYEQLNGSIYAYNEIFNLLNANKDIYQQAIATYWNSKELSLKFSNLIDFAIEDLHRPFILEVNYTFINRFYDLNKETNKNKKKASLEYLKKEMEIFSSSMERRLVSLGERVTNMNSLLANNKAINN</sequence>
<reference evidence="1 2" key="1">
    <citation type="submission" date="2018-03" db="EMBL/GenBank/DDBJ databases">
        <title>Genomic Encyclopedia of Type Strains, Phase III (KMG-III): the genomes of soil and plant-associated and newly described type strains.</title>
        <authorList>
            <person name="Whitman W."/>
        </authorList>
    </citation>
    <scope>NUCLEOTIDE SEQUENCE [LARGE SCALE GENOMIC DNA]</scope>
    <source>
        <strain evidence="1 2">CGMCC 1.9313</strain>
    </source>
</reference>
<dbReference type="EMBL" id="PVTH01000004">
    <property type="protein sequence ID" value="PRY53290.1"/>
    <property type="molecule type" value="Genomic_DNA"/>
</dbReference>
<proteinExistence type="predicted"/>
<protein>
    <submittedName>
        <fullName evidence="1">Uncharacterized protein</fullName>
    </submittedName>
</protein>
<evidence type="ECO:0000313" key="1">
    <source>
        <dbReference type="EMBL" id="PRY53290.1"/>
    </source>
</evidence>
<comment type="caution">
    <text evidence="1">The sequence shown here is derived from an EMBL/GenBank/DDBJ whole genome shotgun (WGS) entry which is preliminary data.</text>
</comment>
<organism evidence="1 2">
    <name type="scientific">Arcticibacter pallidicorallinus</name>
    <dbReference type="NCBI Taxonomy" id="1259464"/>
    <lineage>
        <taxon>Bacteria</taxon>
        <taxon>Pseudomonadati</taxon>
        <taxon>Bacteroidota</taxon>
        <taxon>Sphingobacteriia</taxon>
        <taxon>Sphingobacteriales</taxon>
        <taxon>Sphingobacteriaceae</taxon>
        <taxon>Arcticibacter</taxon>
    </lineage>
</organism>
<dbReference type="Proteomes" id="UP000238034">
    <property type="component" value="Unassembled WGS sequence"/>
</dbReference>